<organism evidence="1 2">
    <name type="scientific">Ferrovibrio xuzhouensis</name>
    <dbReference type="NCBI Taxonomy" id="1576914"/>
    <lineage>
        <taxon>Bacteria</taxon>
        <taxon>Pseudomonadati</taxon>
        <taxon>Pseudomonadota</taxon>
        <taxon>Alphaproteobacteria</taxon>
        <taxon>Rhodospirillales</taxon>
        <taxon>Rhodospirillaceae</taxon>
        <taxon>Ferrovibrio</taxon>
    </lineage>
</organism>
<dbReference type="InterPro" id="IPR009922">
    <property type="entry name" value="DUF1457"/>
</dbReference>
<dbReference type="Pfam" id="PF07310">
    <property type="entry name" value="PAS_5"/>
    <property type="match status" value="1"/>
</dbReference>
<comment type="caution">
    <text evidence="1">The sequence shown here is derived from an EMBL/GenBank/DDBJ whole genome shotgun (WGS) entry which is preliminary data.</text>
</comment>
<dbReference type="RefSeq" id="WP_379725041.1">
    <property type="nucleotide sequence ID" value="NZ_JBHRYJ010000001.1"/>
</dbReference>
<evidence type="ECO:0000313" key="2">
    <source>
        <dbReference type="Proteomes" id="UP001595711"/>
    </source>
</evidence>
<sequence length="212" mass="23734">MNATFSLVDDPEAYRAGIRVVMTERRRVADTFECIGDPLLRRLGDYWLSLRTGRPMPSRRDIDPAAMPWALPYVYLVDCLTDAGPGADGGRWRYRYRVAGEAIEQVFRGRMGRSSARHVWLDDMIAPEALPLVMERWRPLAESGQILFMQGMIYRLADRFARGCRLMLPLAEIPGGPVTGFIGITRCDWTIPVIDPAAADITITHIPAAGLA</sequence>
<dbReference type="EMBL" id="JBHRYJ010000001">
    <property type="protein sequence ID" value="MFC3675796.1"/>
    <property type="molecule type" value="Genomic_DNA"/>
</dbReference>
<protein>
    <submittedName>
        <fullName evidence="1">PAS domain-containing protein</fullName>
    </submittedName>
</protein>
<proteinExistence type="predicted"/>
<accession>A0ABV7VGT2</accession>
<keyword evidence="2" id="KW-1185">Reference proteome</keyword>
<name>A0ABV7VGT2_9PROT</name>
<evidence type="ECO:0000313" key="1">
    <source>
        <dbReference type="EMBL" id="MFC3675796.1"/>
    </source>
</evidence>
<reference evidence="2" key="1">
    <citation type="journal article" date="2019" name="Int. J. Syst. Evol. Microbiol.">
        <title>The Global Catalogue of Microorganisms (GCM) 10K type strain sequencing project: providing services to taxonomists for standard genome sequencing and annotation.</title>
        <authorList>
            <consortium name="The Broad Institute Genomics Platform"/>
            <consortium name="The Broad Institute Genome Sequencing Center for Infectious Disease"/>
            <person name="Wu L."/>
            <person name="Ma J."/>
        </authorList>
    </citation>
    <scope>NUCLEOTIDE SEQUENCE [LARGE SCALE GENOMIC DNA]</scope>
    <source>
        <strain evidence="2">KCTC 42182</strain>
    </source>
</reference>
<dbReference type="Proteomes" id="UP001595711">
    <property type="component" value="Unassembled WGS sequence"/>
</dbReference>
<gene>
    <name evidence="1" type="ORF">ACFOOQ_09600</name>
</gene>